<dbReference type="Pfam" id="PF00633">
    <property type="entry name" value="HHH"/>
    <property type="match status" value="1"/>
</dbReference>
<dbReference type="InterPro" id="IPR011257">
    <property type="entry name" value="DNA_glycosylase"/>
</dbReference>
<dbReference type="InterPro" id="IPR005760">
    <property type="entry name" value="A/G_AdeGlyc_MutY"/>
</dbReference>
<dbReference type="RefSeq" id="WP_289527757.1">
    <property type="nucleotide sequence ID" value="NZ_JAUDCK010000021.1"/>
</dbReference>
<comment type="function">
    <text evidence="13">Adenine glycosylase active on G-A mispairs.</text>
</comment>
<dbReference type="Pfam" id="PF14815">
    <property type="entry name" value="NUDIX_4"/>
    <property type="match status" value="1"/>
</dbReference>
<gene>
    <name evidence="15" type="primary">mutY</name>
    <name evidence="15" type="ORF">QUV98_06975</name>
</gene>
<dbReference type="Proteomes" id="UP001529275">
    <property type="component" value="Unassembled WGS sequence"/>
</dbReference>
<keyword evidence="16" id="KW-1185">Reference proteome</keyword>
<proteinExistence type="inferred from homology"/>
<evidence type="ECO:0000259" key="14">
    <source>
        <dbReference type="SMART" id="SM00478"/>
    </source>
</evidence>
<protein>
    <recommendedName>
        <fullName evidence="4 13">Adenine DNA glycosylase</fullName>
        <ecNumber evidence="3 13">3.2.2.31</ecNumber>
    </recommendedName>
</protein>
<evidence type="ECO:0000256" key="12">
    <source>
        <dbReference type="ARBA" id="ARBA00023295"/>
    </source>
</evidence>
<keyword evidence="12 13" id="KW-0326">Glycosidase</keyword>
<dbReference type="CDD" id="cd03431">
    <property type="entry name" value="NUDIX_DNA_Glycosylase_C-MutY"/>
    <property type="match status" value="1"/>
</dbReference>
<dbReference type="InterPro" id="IPR029119">
    <property type="entry name" value="MutY_C"/>
</dbReference>
<sequence>MQNNIQNNLISWYNHNHRQFPWRETTNPYYIWISEIMLQQTTTEAVIPYYKRFIQTFDTIDKLASASLEEVYKLWEGLGYYRRAKHIHETAQLICEKYDGQFPDTYEDILKLKGIGPYTAGAICSIAYGLSAPAIDGNVLRIISRLYALTENIALPKAQKNIFHIVNDLLIGYDASAFNQGLMDLGATICRPLNPQCEICPIAPFCKARQSGQQKVLPISIKNIKHKEINYITGIITYQDQYVMIQNPAGLLENLYGFIQYELESPYRFIEEFEKQYYISLSLVSYHGQVKHVFTHRTWHMHIYHFTISKPLSSLYSLNDISQLPVSTAHLKVLKHYLKTIE</sequence>
<evidence type="ECO:0000256" key="4">
    <source>
        <dbReference type="ARBA" id="ARBA00022023"/>
    </source>
</evidence>
<dbReference type="InterPro" id="IPR000445">
    <property type="entry name" value="HhH_motif"/>
</dbReference>
<keyword evidence="8" id="KW-0378">Hydrolase</keyword>
<evidence type="ECO:0000256" key="8">
    <source>
        <dbReference type="ARBA" id="ARBA00022801"/>
    </source>
</evidence>
<dbReference type="SMART" id="SM00478">
    <property type="entry name" value="ENDO3c"/>
    <property type="match status" value="1"/>
</dbReference>
<dbReference type="Gene3D" id="1.10.340.30">
    <property type="entry name" value="Hypothetical protein, domain 2"/>
    <property type="match status" value="1"/>
</dbReference>
<comment type="caution">
    <text evidence="15">The sequence shown here is derived from an EMBL/GenBank/DDBJ whole genome shotgun (WGS) entry which is preliminary data.</text>
</comment>
<comment type="cofactor">
    <cofactor evidence="13">
        <name>[4Fe-4S] cluster</name>
        <dbReference type="ChEBI" id="CHEBI:49883"/>
    </cofactor>
    <text evidence="13">Binds 1 [4Fe-4S] cluster.</text>
</comment>
<evidence type="ECO:0000256" key="3">
    <source>
        <dbReference type="ARBA" id="ARBA00012045"/>
    </source>
</evidence>
<keyword evidence="6" id="KW-0479">Metal-binding</keyword>
<dbReference type="InterPro" id="IPR003265">
    <property type="entry name" value="HhH-GPD_domain"/>
</dbReference>
<evidence type="ECO:0000313" key="16">
    <source>
        <dbReference type="Proteomes" id="UP001529275"/>
    </source>
</evidence>
<dbReference type="SMART" id="SM00525">
    <property type="entry name" value="FES"/>
    <property type="match status" value="1"/>
</dbReference>
<feature type="domain" description="HhH-GPD" evidence="14">
    <location>
        <begin position="37"/>
        <end position="188"/>
    </location>
</feature>
<dbReference type="InterPro" id="IPR044298">
    <property type="entry name" value="MIG/MutY"/>
</dbReference>
<keyword evidence="5" id="KW-0004">4Fe-4S</keyword>
<dbReference type="Gene3D" id="3.90.79.10">
    <property type="entry name" value="Nucleoside Triphosphate Pyrophosphohydrolase"/>
    <property type="match status" value="1"/>
</dbReference>
<keyword evidence="11" id="KW-0234">DNA repair</keyword>
<evidence type="ECO:0000256" key="2">
    <source>
        <dbReference type="ARBA" id="ARBA00008343"/>
    </source>
</evidence>
<evidence type="ECO:0000256" key="11">
    <source>
        <dbReference type="ARBA" id="ARBA00023204"/>
    </source>
</evidence>
<comment type="catalytic activity">
    <reaction evidence="1 13">
        <text>Hydrolyzes free adenine bases from 7,8-dihydro-8-oxoguanine:adenine mismatched double-stranded DNA, leaving an apurinic site.</text>
        <dbReference type="EC" id="3.2.2.31"/>
    </reaction>
</comment>
<evidence type="ECO:0000256" key="10">
    <source>
        <dbReference type="ARBA" id="ARBA00023014"/>
    </source>
</evidence>
<dbReference type="InterPro" id="IPR003651">
    <property type="entry name" value="Endonuclease3_FeS-loop_motif"/>
</dbReference>
<dbReference type="Gene3D" id="1.10.1670.10">
    <property type="entry name" value="Helix-hairpin-Helix base-excision DNA repair enzymes (C-terminal)"/>
    <property type="match status" value="1"/>
</dbReference>
<evidence type="ECO:0000256" key="1">
    <source>
        <dbReference type="ARBA" id="ARBA00000843"/>
    </source>
</evidence>
<evidence type="ECO:0000256" key="7">
    <source>
        <dbReference type="ARBA" id="ARBA00022763"/>
    </source>
</evidence>
<dbReference type="EC" id="3.2.2.31" evidence="3 13"/>
<dbReference type="PANTHER" id="PTHR42944">
    <property type="entry name" value="ADENINE DNA GLYCOSYLASE"/>
    <property type="match status" value="1"/>
</dbReference>
<keyword evidence="7 13" id="KW-0227">DNA damage</keyword>
<comment type="similarity">
    <text evidence="2 13">Belongs to the Nth/MutY family.</text>
</comment>
<organism evidence="15 16">
    <name type="scientific">Massilimicrobiota timonensis</name>
    <dbReference type="NCBI Taxonomy" id="1776392"/>
    <lineage>
        <taxon>Bacteria</taxon>
        <taxon>Bacillati</taxon>
        <taxon>Bacillota</taxon>
        <taxon>Erysipelotrichia</taxon>
        <taxon>Erysipelotrichales</taxon>
        <taxon>Erysipelotrichaceae</taxon>
        <taxon>Massilimicrobiota</taxon>
    </lineage>
</organism>
<dbReference type="SUPFAM" id="SSF48150">
    <property type="entry name" value="DNA-glycosylase"/>
    <property type="match status" value="1"/>
</dbReference>
<keyword evidence="9 13" id="KW-0408">Iron</keyword>
<dbReference type="CDD" id="cd00056">
    <property type="entry name" value="ENDO3c"/>
    <property type="match status" value="1"/>
</dbReference>
<evidence type="ECO:0000313" key="15">
    <source>
        <dbReference type="EMBL" id="MDM8196052.1"/>
    </source>
</evidence>
<dbReference type="PANTHER" id="PTHR42944:SF1">
    <property type="entry name" value="ADENINE DNA GLYCOSYLASE"/>
    <property type="match status" value="1"/>
</dbReference>
<dbReference type="EMBL" id="JAUDCK010000021">
    <property type="protein sequence ID" value="MDM8196052.1"/>
    <property type="molecule type" value="Genomic_DNA"/>
</dbReference>
<dbReference type="InterPro" id="IPR015797">
    <property type="entry name" value="NUDIX_hydrolase-like_dom_sf"/>
</dbReference>
<evidence type="ECO:0000256" key="6">
    <source>
        <dbReference type="ARBA" id="ARBA00022723"/>
    </source>
</evidence>
<dbReference type="Pfam" id="PF00730">
    <property type="entry name" value="HhH-GPD"/>
    <property type="match status" value="1"/>
</dbReference>
<evidence type="ECO:0000256" key="13">
    <source>
        <dbReference type="RuleBase" id="RU365096"/>
    </source>
</evidence>
<keyword evidence="10" id="KW-0411">Iron-sulfur</keyword>
<evidence type="ECO:0000256" key="5">
    <source>
        <dbReference type="ARBA" id="ARBA00022485"/>
    </source>
</evidence>
<evidence type="ECO:0000256" key="9">
    <source>
        <dbReference type="ARBA" id="ARBA00023004"/>
    </source>
</evidence>
<reference evidence="16" key="1">
    <citation type="submission" date="2023-06" db="EMBL/GenBank/DDBJ databases">
        <title>Identification and characterization of horizontal gene transfer across gut microbiota members of farm animals based on homology search.</title>
        <authorList>
            <person name="Zeman M."/>
            <person name="Kubasova T."/>
            <person name="Jahodarova E."/>
            <person name="Nykrynova M."/>
            <person name="Rychlik I."/>
        </authorList>
    </citation>
    <scope>NUCLEOTIDE SEQUENCE [LARGE SCALE GENOMIC DNA]</scope>
    <source>
        <strain evidence="16">ET341</strain>
    </source>
</reference>
<dbReference type="NCBIfam" id="TIGR01084">
    <property type="entry name" value="mutY"/>
    <property type="match status" value="1"/>
</dbReference>
<accession>A0ABT7UJC5</accession>
<name>A0ABT7UJC5_9FIRM</name>
<dbReference type="InterPro" id="IPR023170">
    <property type="entry name" value="HhH_base_excis_C"/>
</dbReference>
<dbReference type="SUPFAM" id="SSF55811">
    <property type="entry name" value="Nudix"/>
    <property type="match status" value="1"/>
</dbReference>